<dbReference type="STRING" id="62101.AB835_06595"/>
<dbReference type="InterPro" id="IPR023213">
    <property type="entry name" value="CAT-like_dom_sf"/>
</dbReference>
<proteinExistence type="predicted"/>
<evidence type="ECO:0000256" key="2">
    <source>
        <dbReference type="ARBA" id="ARBA00022679"/>
    </source>
</evidence>
<dbReference type="GO" id="GO:0031405">
    <property type="term" value="F:lipoic acid binding"/>
    <property type="evidence" value="ECO:0007669"/>
    <property type="project" value="TreeGrafter"/>
</dbReference>
<keyword evidence="2" id="KW-0808">Transferase</keyword>
<reference evidence="5 6" key="1">
    <citation type="journal article" date="2016" name="Appl. Environ. Microbiol.">
        <title>Lack of Overt Genome Reduction in the Bryostatin-Producing Bryozoan Symbiont "Candidatus Endobugula sertula".</title>
        <authorList>
            <person name="Miller I.J."/>
            <person name="Vanee N."/>
            <person name="Fong S.S."/>
            <person name="Lim-Fong G.E."/>
            <person name="Kwan J.C."/>
        </authorList>
    </citation>
    <scope>NUCLEOTIDE SEQUENCE [LARGE SCALE GENOMIC DNA]</scope>
    <source>
        <strain evidence="5">AB1-4</strain>
    </source>
</reference>
<dbReference type="GO" id="GO:0005737">
    <property type="term" value="C:cytoplasm"/>
    <property type="evidence" value="ECO:0007669"/>
    <property type="project" value="TreeGrafter"/>
</dbReference>
<evidence type="ECO:0000313" key="6">
    <source>
        <dbReference type="Proteomes" id="UP000242502"/>
    </source>
</evidence>
<comment type="cofactor">
    <cofactor evidence="1">
        <name>(R)-lipoate</name>
        <dbReference type="ChEBI" id="CHEBI:83088"/>
    </cofactor>
</comment>
<dbReference type="InterPro" id="IPR050743">
    <property type="entry name" value="2-oxoacid_DH_E2_comp"/>
</dbReference>
<evidence type="ECO:0000256" key="1">
    <source>
        <dbReference type="ARBA" id="ARBA00001938"/>
    </source>
</evidence>
<dbReference type="PANTHER" id="PTHR43178:SF5">
    <property type="entry name" value="LIPOAMIDE ACYLTRANSFERASE COMPONENT OF BRANCHED-CHAIN ALPHA-KETO ACID DEHYDROGENASE COMPLEX, MITOCHONDRIAL"/>
    <property type="match status" value="1"/>
</dbReference>
<dbReference type="Gene3D" id="3.30.559.10">
    <property type="entry name" value="Chloramphenicol acetyltransferase-like domain"/>
    <property type="match status" value="1"/>
</dbReference>
<evidence type="ECO:0000256" key="3">
    <source>
        <dbReference type="ARBA" id="ARBA00023315"/>
    </source>
</evidence>
<sequence>MKNIHLKKIDQITEYRKFSIATWKSNHDPNTSTVIELRMEKALDYMKVFRKKNKHPAIILHLVIKAVAAALSELPEANVLLRFNKFYYRSGATISASVVDKEGELYNIRIENTDKKSLLDIVKEVNAEAKRVRETDKTTGDNIFLPKMPSILYRPFLWIVSFLMFKLNINLSFMRFPKDAFGVAEVTYIGALGLDNAVLPLSPYINVPFILGPGIIKDAPVIENGEVKVGKVMNLSISFDHRYIDGFHGAKIVGTLKRYLENPFENFDGLSIDDHEIFER</sequence>
<dbReference type="AlphaFoldDB" id="A0A1D2QQT0"/>
<dbReference type="GO" id="GO:0016407">
    <property type="term" value="F:acetyltransferase activity"/>
    <property type="evidence" value="ECO:0007669"/>
    <property type="project" value="TreeGrafter"/>
</dbReference>
<feature type="domain" description="2-oxoacid dehydrogenase acyltransferase catalytic" evidence="4">
    <location>
        <begin position="188"/>
        <end position="264"/>
    </location>
</feature>
<organism evidence="5 6">
    <name type="scientific">Candidatus Endobugula sertula</name>
    <name type="common">Bugula neritina bacterial symbiont</name>
    <dbReference type="NCBI Taxonomy" id="62101"/>
    <lineage>
        <taxon>Bacteria</taxon>
        <taxon>Pseudomonadati</taxon>
        <taxon>Pseudomonadota</taxon>
        <taxon>Gammaproteobacteria</taxon>
        <taxon>Cellvibrionales</taxon>
        <taxon>Cellvibrionaceae</taxon>
        <taxon>Candidatus Endobugula</taxon>
    </lineage>
</organism>
<feature type="domain" description="2-oxoacid dehydrogenase acyltransferase catalytic" evidence="4">
    <location>
        <begin position="27"/>
        <end position="136"/>
    </location>
</feature>
<gene>
    <name evidence="5" type="ORF">AB835_06595</name>
</gene>
<comment type="caution">
    <text evidence="5">The sequence shown here is derived from an EMBL/GenBank/DDBJ whole genome shotgun (WGS) entry which is preliminary data.</text>
</comment>
<dbReference type="InterPro" id="IPR001078">
    <property type="entry name" value="2-oxoacid_DH_actylTfrase"/>
</dbReference>
<keyword evidence="3" id="KW-0012">Acyltransferase</keyword>
<evidence type="ECO:0000313" key="5">
    <source>
        <dbReference type="EMBL" id="ODS23894.1"/>
    </source>
</evidence>
<dbReference type="Pfam" id="PF00198">
    <property type="entry name" value="2-oxoacid_dh"/>
    <property type="match status" value="2"/>
</dbReference>
<name>A0A1D2QQT0_9GAMM</name>
<evidence type="ECO:0000259" key="4">
    <source>
        <dbReference type="Pfam" id="PF00198"/>
    </source>
</evidence>
<protein>
    <recommendedName>
        <fullName evidence="4">2-oxoacid dehydrogenase acyltransferase catalytic domain-containing protein</fullName>
    </recommendedName>
</protein>
<accession>A0A1D2QQT0</accession>
<dbReference type="Proteomes" id="UP000242502">
    <property type="component" value="Unassembled WGS sequence"/>
</dbReference>
<dbReference type="SUPFAM" id="SSF52777">
    <property type="entry name" value="CoA-dependent acyltransferases"/>
    <property type="match status" value="1"/>
</dbReference>
<dbReference type="PANTHER" id="PTHR43178">
    <property type="entry name" value="DIHYDROLIPOAMIDE ACETYLTRANSFERASE COMPONENT OF PYRUVATE DEHYDROGENASE COMPLEX"/>
    <property type="match status" value="1"/>
</dbReference>
<dbReference type="EMBL" id="MDLC01000018">
    <property type="protein sequence ID" value="ODS23894.1"/>
    <property type="molecule type" value="Genomic_DNA"/>
</dbReference>